<keyword evidence="2" id="KW-1133">Transmembrane helix</keyword>
<evidence type="ECO:0000256" key="2">
    <source>
        <dbReference type="SAM" id="Phobius"/>
    </source>
</evidence>
<gene>
    <name evidence="3" type="ORF">GFH48_04355</name>
</gene>
<feature type="compositionally biased region" description="Low complexity" evidence="1">
    <location>
        <begin position="157"/>
        <end position="173"/>
    </location>
</feature>
<feature type="compositionally biased region" description="Gly residues" evidence="1">
    <location>
        <begin position="130"/>
        <end position="141"/>
    </location>
</feature>
<dbReference type="RefSeq" id="WP_153286967.1">
    <property type="nucleotide sequence ID" value="NZ_CP045643.1"/>
</dbReference>
<evidence type="ECO:0000313" key="3">
    <source>
        <dbReference type="EMBL" id="QFZ72601.1"/>
    </source>
</evidence>
<dbReference type="SUPFAM" id="SSF49785">
    <property type="entry name" value="Galactose-binding domain-like"/>
    <property type="match status" value="1"/>
</dbReference>
<dbReference type="InterPro" id="IPR057561">
    <property type="entry name" value="NADase_transloc"/>
</dbReference>
<dbReference type="Gene3D" id="2.60.120.260">
    <property type="entry name" value="Galactose-binding domain-like"/>
    <property type="match status" value="1"/>
</dbReference>
<evidence type="ECO:0000256" key="1">
    <source>
        <dbReference type="SAM" id="MobiDB-lite"/>
    </source>
</evidence>
<dbReference type="NCBIfam" id="NF047619">
    <property type="entry name" value="NADase_discoid"/>
    <property type="match status" value="1"/>
</dbReference>
<keyword evidence="4" id="KW-1185">Reference proteome</keyword>
<sequence length="540" mass="54921">MTTQTPGTEPGRAPACAECGTRAEPGQSFCDSCGAVLDWAGSPAAPAAARAAGSRAGVAAETRHPVAVATEEAPPAAAARGGRSAVSDASGASGATADGTAPAEGEPGWDAFPVPGAGTGTARTAHDTDGGAGGRQPGRGGPDTVHADDADADADARNGNGNSNSNSNSNNGNVDHGDAGSDGSVGARAATAPVHGGPDGTGDDVPRAHPALPDSSPSAVAEHDAAADTEPLPSTAPADSRDTAAERARSLLVPVADPRERPVTPSVAPVLPGLPVANRPQVRAPGGEPGAEGGVPCPWCATANRPDRHFCGRCALPMAGERRTPGRLPWWRRLLDSRDGQPPWAGDRPRLRRGFGRVMNWVVGAVVLTLVVVAAMNTGTAVQAVRDHFSKRAPIGPDSYKASRSFPGHGAGLAFDKLNNTWWGPGVSQSGDGEWLEARFAQPTRLLDLVITPGVSTRADQLSQSALPHRIEARVTTADGSTSTRFLTLDQGAGGQSRKFRAGDVTAVRFIIRSAYGAAASKQVSIAEIEFFGPSSSNGS</sequence>
<reference evidence="3 4" key="1">
    <citation type="submission" date="2019-10" db="EMBL/GenBank/DDBJ databases">
        <title>A novel species.</title>
        <authorList>
            <person name="Gao J."/>
        </authorList>
    </citation>
    <scope>NUCLEOTIDE SEQUENCE [LARGE SCALE GENOMIC DNA]</scope>
    <source>
        <strain evidence="3 4">QMT-28</strain>
    </source>
</reference>
<dbReference type="EMBL" id="CP045643">
    <property type="protein sequence ID" value="QFZ72601.1"/>
    <property type="molecule type" value="Genomic_DNA"/>
</dbReference>
<dbReference type="InterPro" id="IPR008979">
    <property type="entry name" value="Galactose-bd-like_sf"/>
</dbReference>
<organism evidence="3 4">
    <name type="scientific">Streptomyces fagopyri</name>
    <dbReference type="NCBI Taxonomy" id="2662397"/>
    <lineage>
        <taxon>Bacteria</taxon>
        <taxon>Bacillati</taxon>
        <taxon>Actinomycetota</taxon>
        <taxon>Actinomycetes</taxon>
        <taxon>Kitasatosporales</taxon>
        <taxon>Streptomycetaceae</taxon>
        <taxon>Streptomyces</taxon>
    </lineage>
</organism>
<accession>A0A5Q0L6L6</accession>
<name>A0A5Q0L6L6_9ACTN</name>
<evidence type="ECO:0000313" key="4">
    <source>
        <dbReference type="Proteomes" id="UP000326179"/>
    </source>
</evidence>
<dbReference type="Proteomes" id="UP000326179">
    <property type="component" value="Chromosome"/>
</dbReference>
<feature type="transmembrane region" description="Helical" evidence="2">
    <location>
        <begin position="358"/>
        <end position="376"/>
    </location>
</feature>
<protein>
    <submittedName>
        <fullName evidence="3">Zinc ribbon domain-containing protein</fullName>
    </submittedName>
</protein>
<dbReference type="AlphaFoldDB" id="A0A5Q0L6L6"/>
<keyword evidence="2" id="KW-0812">Transmembrane</keyword>
<keyword evidence="2" id="KW-0472">Membrane</keyword>
<dbReference type="KEGG" id="sfy:GFH48_04355"/>
<feature type="region of interest" description="Disordered" evidence="1">
    <location>
        <begin position="43"/>
        <end position="246"/>
    </location>
</feature>
<feature type="compositionally biased region" description="Low complexity" evidence="1">
    <location>
        <begin position="43"/>
        <end position="103"/>
    </location>
</feature>
<proteinExistence type="predicted"/>